<organism evidence="1 2">
    <name type="scientific">Reyranella soli</name>
    <dbReference type="NCBI Taxonomy" id="1230389"/>
    <lineage>
        <taxon>Bacteria</taxon>
        <taxon>Pseudomonadati</taxon>
        <taxon>Pseudomonadota</taxon>
        <taxon>Alphaproteobacteria</taxon>
        <taxon>Hyphomicrobiales</taxon>
        <taxon>Reyranellaceae</taxon>
        <taxon>Reyranella</taxon>
    </lineage>
</organism>
<dbReference type="AlphaFoldDB" id="A0A512NLN6"/>
<sequence>MLEALTNGIDAQIALLHWALPEMSGLELLGALRERGVRTAGLVPQKSQSDEVAIGTMHMIGSTVARCRPAAIDLTSRQYTARVVEEGRYLAGMSRSSRTNANQAAREPYYSLRSPHGNEVARRQLDDDVAEAAADAWWVGAAIGGTTAALTVL</sequence>
<reference evidence="1 2" key="1">
    <citation type="submission" date="2019-07" db="EMBL/GenBank/DDBJ databases">
        <title>Whole genome shotgun sequence of Reyranella soli NBRC 108950.</title>
        <authorList>
            <person name="Hosoyama A."/>
            <person name="Uohara A."/>
            <person name="Ohji S."/>
            <person name="Ichikawa N."/>
        </authorList>
    </citation>
    <scope>NUCLEOTIDE SEQUENCE [LARGE SCALE GENOMIC DNA]</scope>
    <source>
        <strain evidence="1 2">NBRC 108950</strain>
    </source>
</reference>
<evidence type="ECO:0000313" key="2">
    <source>
        <dbReference type="Proteomes" id="UP000321058"/>
    </source>
</evidence>
<name>A0A512NLN6_9HYPH</name>
<proteinExistence type="predicted"/>
<dbReference type="EMBL" id="BKAJ01000141">
    <property type="protein sequence ID" value="GEP59829.1"/>
    <property type="molecule type" value="Genomic_DNA"/>
</dbReference>
<accession>A0A512NLN6</accession>
<keyword evidence="2" id="KW-1185">Reference proteome</keyword>
<comment type="caution">
    <text evidence="1">The sequence shown here is derived from an EMBL/GenBank/DDBJ whole genome shotgun (WGS) entry which is preliminary data.</text>
</comment>
<protein>
    <submittedName>
        <fullName evidence="1">Uncharacterized protein</fullName>
    </submittedName>
</protein>
<gene>
    <name evidence="1" type="ORF">RSO01_69950</name>
</gene>
<dbReference type="Proteomes" id="UP000321058">
    <property type="component" value="Unassembled WGS sequence"/>
</dbReference>
<evidence type="ECO:0000313" key="1">
    <source>
        <dbReference type="EMBL" id="GEP59829.1"/>
    </source>
</evidence>